<evidence type="ECO:0000313" key="1">
    <source>
        <dbReference type="EMBL" id="MCR1822184.1"/>
    </source>
</evidence>
<comment type="caution">
    <text evidence="1">The sequence shown here is derived from an EMBL/GenBank/DDBJ whole genome shotgun (WGS) entry which is preliminary data.</text>
</comment>
<keyword evidence="2" id="KW-1185">Reference proteome</keyword>
<gene>
    <name evidence="1" type="ORF">NSA58_05230</name>
</gene>
<accession>A0A9X2M997</accession>
<reference evidence="1" key="1">
    <citation type="submission" date="2022-07" db="EMBL/GenBank/DDBJ databases">
        <title>Enhanced cultured diversity of the mouse gut microbiota enables custom-made synthetic communities.</title>
        <authorList>
            <person name="Afrizal A."/>
        </authorList>
    </citation>
    <scope>NUCLEOTIDE SEQUENCE</scope>
    <source>
        <strain evidence="1">DSM 29186</strain>
    </source>
</reference>
<evidence type="ECO:0000313" key="2">
    <source>
        <dbReference type="Proteomes" id="UP001140817"/>
    </source>
</evidence>
<organism evidence="1 2">
    <name type="scientific">Terrisporobacter muris</name>
    <dbReference type="NCBI Taxonomy" id="2963284"/>
    <lineage>
        <taxon>Bacteria</taxon>
        <taxon>Bacillati</taxon>
        <taxon>Bacillota</taxon>
        <taxon>Clostridia</taxon>
        <taxon>Peptostreptococcales</taxon>
        <taxon>Peptostreptococcaceae</taxon>
        <taxon>Terrisporobacter</taxon>
    </lineage>
</organism>
<dbReference type="EMBL" id="JANKBY010000040">
    <property type="protein sequence ID" value="MCR1822184.1"/>
    <property type="molecule type" value="Genomic_DNA"/>
</dbReference>
<dbReference type="AlphaFoldDB" id="A0A9X2M997"/>
<protein>
    <submittedName>
        <fullName evidence="1">Threonine/serine exporter</fullName>
    </submittedName>
</protein>
<sequence length="27" mass="2593">MSGVARAFDAGVTAVSIACGVGIVLDI</sequence>
<proteinExistence type="predicted"/>
<name>A0A9X2M997_9FIRM</name>
<dbReference type="Proteomes" id="UP001140817">
    <property type="component" value="Unassembled WGS sequence"/>
</dbReference>
<feature type="non-terminal residue" evidence="1">
    <location>
        <position position="27"/>
    </location>
</feature>